<name>A0ABX5SNC7_9MICO</name>
<reference evidence="1 2" key="1">
    <citation type="submission" date="2019-03" db="EMBL/GenBank/DDBJ databases">
        <authorList>
            <person name="Dong K."/>
        </authorList>
    </citation>
    <scope>NUCLEOTIDE SEQUENCE [LARGE SCALE GENOMIC DNA]</scope>
    <source>
        <strain evidence="2">dk512</strain>
    </source>
</reference>
<organism evidence="1 2">
    <name type="scientific">Microbacterium wangchenii</name>
    <dbReference type="NCBI Taxonomy" id="2541726"/>
    <lineage>
        <taxon>Bacteria</taxon>
        <taxon>Bacillati</taxon>
        <taxon>Actinomycetota</taxon>
        <taxon>Actinomycetes</taxon>
        <taxon>Micrococcales</taxon>
        <taxon>Microbacteriaceae</taxon>
        <taxon>Microbacterium</taxon>
    </lineage>
</organism>
<evidence type="ECO:0000313" key="2">
    <source>
        <dbReference type="Proteomes" id="UP000295748"/>
    </source>
</evidence>
<evidence type="ECO:0000313" key="1">
    <source>
        <dbReference type="EMBL" id="QBR87638.1"/>
    </source>
</evidence>
<dbReference type="Proteomes" id="UP000295748">
    <property type="component" value="Chromosome"/>
</dbReference>
<protein>
    <submittedName>
        <fullName evidence="1">Uncharacterized protein</fullName>
    </submittedName>
</protein>
<dbReference type="RefSeq" id="WP_135063195.1">
    <property type="nucleotide sequence ID" value="NZ_CP038266.1"/>
</dbReference>
<proteinExistence type="predicted"/>
<accession>A0ABX5SNC7</accession>
<dbReference type="EMBL" id="CP038266">
    <property type="protein sequence ID" value="QBR87638.1"/>
    <property type="molecule type" value="Genomic_DNA"/>
</dbReference>
<keyword evidence="2" id="KW-1185">Reference proteome</keyword>
<gene>
    <name evidence="1" type="ORF">E4K62_02340</name>
</gene>
<sequence length="87" mass="9239">MDRAPHSLLAEDAAAVAAIVAEADRRGWDARAEALGEVAPGRTAAFPPAVRVWLTARPGAAAPDARILVRALRKVPGVLLDETRRLH</sequence>